<organism evidence="2 3">
    <name type="scientific">Stylosanthes scabra</name>
    <dbReference type="NCBI Taxonomy" id="79078"/>
    <lineage>
        <taxon>Eukaryota</taxon>
        <taxon>Viridiplantae</taxon>
        <taxon>Streptophyta</taxon>
        <taxon>Embryophyta</taxon>
        <taxon>Tracheophyta</taxon>
        <taxon>Spermatophyta</taxon>
        <taxon>Magnoliopsida</taxon>
        <taxon>eudicotyledons</taxon>
        <taxon>Gunneridae</taxon>
        <taxon>Pentapetalae</taxon>
        <taxon>rosids</taxon>
        <taxon>fabids</taxon>
        <taxon>Fabales</taxon>
        <taxon>Fabaceae</taxon>
        <taxon>Papilionoideae</taxon>
        <taxon>50 kb inversion clade</taxon>
        <taxon>dalbergioids sensu lato</taxon>
        <taxon>Dalbergieae</taxon>
        <taxon>Pterocarpus clade</taxon>
        <taxon>Stylosanthes</taxon>
    </lineage>
</organism>
<feature type="compositionally biased region" description="Polar residues" evidence="1">
    <location>
        <begin position="61"/>
        <end position="75"/>
    </location>
</feature>
<feature type="compositionally biased region" description="Basic and acidic residues" evidence="1">
    <location>
        <begin position="1"/>
        <end position="17"/>
    </location>
</feature>
<evidence type="ECO:0000313" key="3">
    <source>
        <dbReference type="Proteomes" id="UP001341840"/>
    </source>
</evidence>
<protein>
    <submittedName>
        <fullName evidence="2">Uncharacterized protein</fullName>
    </submittedName>
</protein>
<reference evidence="2 3" key="1">
    <citation type="journal article" date="2023" name="Plants (Basel)">
        <title>Bridging the Gap: Combining Genomics and Transcriptomics Approaches to Understand Stylosanthes scabra, an Orphan Legume from the Brazilian Caatinga.</title>
        <authorList>
            <person name="Ferreira-Neto J.R.C."/>
            <person name="da Silva M.D."/>
            <person name="Binneck E."/>
            <person name="de Melo N.F."/>
            <person name="da Silva R.H."/>
            <person name="de Melo A.L.T.M."/>
            <person name="Pandolfi V."/>
            <person name="Bustamante F.O."/>
            <person name="Brasileiro-Vidal A.C."/>
            <person name="Benko-Iseppon A.M."/>
        </authorList>
    </citation>
    <scope>NUCLEOTIDE SEQUENCE [LARGE SCALE GENOMIC DNA]</scope>
    <source>
        <tissue evidence="2">Leaves</tissue>
    </source>
</reference>
<sequence>MKKESLQSKKRSLEANLRKSSTYMRGRGRICVQDDPSMPRLHLTTHRHGKSTHMCGKPLSSRLSSRLDVTSTLQHSPEPMHMRRTTSICVESNEAPSKLLKTHV</sequence>
<proteinExistence type="predicted"/>
<accession>A0ABU6SQ17</accession>
<evidence type="ECO:0000256" key="1">
    <source>
        <dbReference type="SAM" id="MobiDB-lite"/>
    </source>
</evidence>
<dbReference type="Proteomes" id="UP001341840">
    <property type="component" value="Unassembled WGS sequence"/>
</dbReference>
<dbReference type="EMBL" id="JASCZI010061219">
    <property type="protein sequence ID" value="MED6138058.1"/>
    <property type="molecule type" value="Genomic_DNA"/>
</dbReference>
<keyword evidence="3" id="KW-1185">Reference proteome</keyword>
<gene>
    <name evidence="2" type="ORF">PIB30_070780</name>
</gene>
<feature type="region of interest" description="Disordered" evidence="1">
    <location>
        <begin position="1"/>
        <end position="104"/>
    </location>
</feature>
<name>A0ABU6SQ17_9FABA</name>
<evidence type="ECO:0000313" key="2">
    <source>
        <dbReference type="EMBL" id="MED6138058.1"/>
    </source>
</evidence>
<comment type="caution">
    <text evidence="2">The sequence shown here is derived from an EMBL/GenBank/DDBJ whole genome shotgun (WGS) entry which is preliminary data.</text>
</comment>